<dbReference type="EMBL" id="NPBV01000004">
    <property type="protein sequence ID" value="PAD21825.1"/>
    <property type="molecule type" value="Genomic_DNA"/>
</dbReference>
<feature type="region of interest" description="Disordered" evidence="1">
    <location>
        <begin position="1"/>
        <end position="43"/>
    </location>
</feature>
<reference evidence="3 4" key="1">
    <citation type="submission" date="2017-07" db="EMBL/GenBank/DDBJ databases">
        <title>Isolation and whole genome analysis of endospore-forming bacteria from heroin.</title>
        <authorList>
            <person name="Kalinowski J."/>
            <person name="Ahrens B."/>
            <person name="Al-Dilaimi A."/>
            <person name="Winkler A."/>
            <person name="Wibberg D."/>
            <person name="Schleenbecker U."/>
            <person name="Ruckert C."/>
            <person name="Wolfel R."/>
            <person name="Grass G."/>
        </authorList>
    </citation>
    <scope>NUCLEOTIDE SEQUENCE [LARGE SCALE GENOMIC DNA]</scope>
    <source>
        <strain evidence="3 4">7528</strain>
    </source>
</reference>
<evidence type="ECO:0000313" key="3">
    <source>
        <dbReference type="EMBL" id="PAD21825.1"/>
    </source>
</evidence>
<accession>A0A268ACI4</accession>
<keyword evidence="2" id="KW-0472">Membrane</keyword>
<dbReference type="AlphaFoldDB" id="A0A268ACI4"/>
<feature type="transmembrane region" description="Helical" evidence="2">
    <location>
        <begin position="84"/>
        <end position="104"/>
    </location>
</feature>
<feature type="transmembrane region" description="Helical" evidence="2">
    <location>
        <begin position="49"/>
        <end position="77"/>
    </location>
</feature>
<feature type="compositionally biased region" description="Basic and acidic residues" evidence="1">
    <location>
        <begin position="1"/>
        <end position="17"/>
    </location>
</feature>
<dbReference type="PANTHER" id="PTHR40040:SF1">
    <property type="entry name" value="MEMBRANE PROTEIN"/>
    <property type="match status" value="1"/>
</dbReference>
<evidence type="ECO:0000256" key="2">
    <source>
        <dbReference type="SAM" id="Phobius"/>
    </source>
</evidence>
<sequence length="107" mass="11585">MDKEQFDQDVKSKRDVETAAEISPAEDRYRRSEKEGGQQTTDSGKMFGYIALILSVASFFFAPILVGAAGIVFGVLAKRRGADVLGNIALVISILAIVISLFTAPYI</sequence>
<keyword evidence="2" id="KW-1133">Transmembrane helix</keyword>
<proteinExistence type="predicted"/>
<feature type="compositionally biased region" description="Basic and acidic residues" evidence="1">
    <location>
        <begin position="25"/>
        <end position="36"/>
    </location>
</feature>
<evidence type="ECO:0000256" key="1">
    <source>
        <dbReference type="SAM" id="MobiDB-lite"/>
    </source>
</evidence>
<gene>
    <name evidence="3" type="ORF">CHH64_06240</name>
</gene>
<evidence type="ECO:0008006" key="5">
    <source>
        <dbReference type="Google" id="ProtNLM"/>
    </source>
</evidence>
<evidence type="ECO:0000313" key="4">
    <source>
        <dbReference type="Proteomes" id="UP000216013"/>
    </source>
</evidence>
<protein>
    <recommendedName>
        <fullName evidence="5">DUF4190 domain-containing protein</fullName>
    </recommendedName>
</protein>
<dbReference type="InterPro" id="IPR055338">
    <property type="entry name" value="YqfX-like"/>
</dbReference>
<name>A0A268ACI4_9BACI</name>
<organism evidence="3 4">
    <name type="scientific">Terribacillus saccharophilus</name>
    <dbReference type="NCBI Taxonomy" id="361277"/>
    <lineage>
        <taxon>Bacteria</taxon>
        <taxon>Bacillati</taxon>
        <taxon>Bacillota</taxon>
        <taxon>Bacilli</taxon>
        <taxon>Bacillales</taxon>
        <taxon>Bacillaceae</taxon>
        <taxon>Terribacillus</taxon>
    </lineage>
</organism>
<comment type="caution">
    <text evidence="3">The sequence shown here is derived from an EMBL/GenBank/DDBJ whole genome shotgun (WGS) entry which is preliminary data.</text>
</comment>
<keyword evidence="2" id="KW-0812">Transmembrane</keyword>
<dbReference type="RefSeq" id="WP_095260701.1">
    <property type="nucleotide sequence ID" value="NZ_NPBV01000004.1"/>
</dbReference>
<dbReference type="Proteomes" id="UP000216013">
    <property type="component" value="Unassembled WGS sequence"/>
</dbReference>
<dbReference type="PANTHER" id="PTHR40040">
    <property type="entry name" value="SMALL HYDROPHOBIC PROTEIN-RELATED"/>
    <property type="match status" value="1"/>
</dbReference>